<evidence type="ECO:0000256" key="5">
    <source>
        <dbReference type="ARBA" id="ARBA00022989"/>
    </source>
</evidence>
<evidence type="ECO:0000256" key="2">
    <source>
        <dbReference type="ARBA" id="ARBA00022448"/>
    </source>
</evidence>
<dbReference type="InterPro" id="IPR035906">
    <property type="entry name" value="MetI-like_sf"/>
</dbReference>
<dbReference type="PROSITE" id="PS50928">
    <property type="entry name" value="ABC_TM1"/>
    <property type="match status" value="1"/>
</dbReference>
<keyword evidence="11" id="KW-1185">Reference proteome</keyword>
<keyword evidence="5 7" id="KW-1133">Transmembrane helix</keyword>
<dbReference type="SUPFAM" id="SSF161098">
    <property type="entry name" value="MetI-like"/>
    <property type="match status" value="1"/>
</dbReference>
<dbReference type="CDD" id="cd06261">
    <property type="entry name" value="TM_PBP2"/>
    <property type="match status" value="1"/>
</dbReference>
<feature type="transmembrane region" description="Helical" evidence="7">
    <location>
        <begin position="299"/>
        <end position="321"/>
    </location>
</feature>
<proteinExistence type="inferred from homology"/>
<dbReference type="InterPro" id="IPR050809">
    <property type="entry name" value="UgpAE/MalFG_permease"/>
</dbReference>
<feature type="transmembrane region" description="Helical" evidence="7">
    <location>
        <begin position="141"/>
        <end position="161"/>
    </location>
</feature>
<name>A0A2W2G9C6_9ACTN</name>
<keyword evidence="4 7" id="KW-0812">Transmembrane</keyword>
<organism evidence="10 11">
    <name type="scientific">Nonomuraea aridisoli</name>
    <dbReference type="NCBI Taxonomy" id="2070368"/>
    <lineage>
        <taxon>Bacteria</taxon>
        <taxon>Bacillati</taxon>
        <taxon>Actinomycetota</taxon>
        <taxon>Actinomycetes</taxon>
        <taxon>Streptosporangiales</taxon>
        <taxon>Streptosporangiaceae</taxon>
        <taxon>Nonomuraea</taxon>
    </lineage>
</organism>
<sequence>MVPPNRRRGQPGALDQGRARMSPVVRSPRQSAPRRAQWHRREDGVGRLMLLPALLPYLAFALLPIGWLFWFSFQRWNGFSAPRFTGLANYERMIGDEQWWLAVLNTVKFGFGRLVIEIPLALVLAYVFFRGVRGGTVYRTILFLPHVLSPAIVGIIFVFLLRETGGPVNQLLTGSGLLEAPIRFLGEAGAALGSLIGVGVWAHLGINLLLFFAGMMTIPNALLESAALEGAGHWATLRHIVLPMLAPVTRVVILISIIGTLRSFDLVKTLTDGGPAGSTEVMFTYLYRFFFEPESVPQIGYAAALGVTASVIVGIISVAYLRINRSGRTAA</sequence>
<keyword evidence="2 7" id="KW-0813">Transport</keyword>
<dbReference type="GO" id="GO:0005886">
    <property type="term" value="C:plasma membrane"/>
    <property type="evidence" value="ECO:0007669"/>
    <property type="project" value="UniProtKB-SubCell"/>
</dbReference>
<evidence type="ECO:0000313" key="10">
    <source>
        <dbReference type="EMBL" id="PZG23464.1"/>
    </source>
</evidence>
<dbReference type="PANTHER" id="PTHR43227">
    <property type="entry name" value="BLL4140 PROTEIN"/>
    <property type="match status" value="1"/>
</dbReference>
<feature type="transmembrane region" description="Helical" evidence="7">
    <location>
        <begin position="110"/>
        <end position="129"/>
    </location>
</feature>
<protein>
    <recommendedName>
        <fullName evidence="9">ABC transmembrane type-1 domain-containing protein</fullName>
    </recommendedName>
</protein>
<gene>
    <name evidence="10" type="ORF">C1J01_00640</name>
</gene>
<dbReference type="Gene3D" id="1.10.3720.10">
    <property type="entry name" value="MetI-like"/>
    <property type="match status" value="1"/>
</dbReference>
<evidence type="ECO:0000256" key="6">
    <source>
        <dbReference type="ARBA" id="ARBA00023136"/>
    </source>
</evidence>
<evidence type="ECO:0000256" key="1">
    <source>
        <dbReference type="ARBA" id="ARBA00004651"/>
    </source>
</evidence>
<evidence type="ECO:0000256" key="4">
    <source>
        <dbReference type="ARBA" id="ARBA00022692"/>
    </source>
</evidence>
<keyword evidence="3" id="KW-1003">Cell membrane</keyword>
<dbReference type="Proteomes" id="UP000249304">
    <property type="component" value="Unassembled WGS sequence"/>
</dbReference>
<feature type="transmembrane region" description="Helical" evidence="7">
    <location>
        <begin position="240"/>
        <end position="261"/>
    </location>
</feature>
<dbReference type="InterPro" id="IPR000515">
    <property type="entry name" value="MetI-like"/>
</dbReference>
<feature type="transmembrane region" description="Helical" evidence="7">
    <location>
        <begin position="200"/>
        <end position="219"/>
    </location>
</feature>
<accession>A0A2W2G9C6</accession>
<keyword evidence="6 7" id="KW-0472">Membrane</keyword>
<evidence type="ECO:0000256" key="7">
    <source>
        <dbReference type="RuleBase" id="RU363032"/>
    </source>
</evidence>
<evidence type="ECO:0000313" key="11">
    <source>
        <dbReference type="Proteomes" id="UP000249304"/>
    </source>
</evidence>
<evidence type="ECO:0000259" key="9">
    <source>
        <dbReference type="PROSITE" id="PS50928"/>
    </source>
</evidence>
<feature type="transmembrane region" description="Helical" evidence="7">
    <location>
        <begin position="48"/>
        <end position="70"/>
    </location>
</feature>
<dbReference type="GO" id="GO:0055085">
    <property type="term" value="P:transmembrane transport"/>
    <property type="evidence" value="ECO:0007669"/>
    <property type="project" value="InterPro"/>
</dbReference>
<dbReference type="EMBL" id="POUD01000002">
    <property type="protein sequence ID" value="PZG23464.1"/>
    <property type="molecule type" value="Genomic_DNA"/>
</dbReference>
<dbReference type="AlphaFoldDB" id="A0A2W2G9C6"/>
<comment type="similarity">
    <text evidence="7">Belongs to the binding-protein-dependent transport system permease family.</text>
</comment>
<feature type="domain" description="ABC transmembrane type-1" evidence="9">
    <location>
        <begin position="103"/>
        <end position="320"/>
    </location>
</feature>
<evidence type="ECO:0000256" key="8">
    <source>
        <dbReference type="SAM" id="MobiDB-lite"/>
    </source>
</evidence>
<comment type="caution">
    <text evidence="10">The sequence shown here is derived from an EMBL/GenBank/DDBJ whole genome shotgun (WGS) entry which is preliminary data.</text>
</comment>
<reference evidence="10 11" key="1">
    <citation type="submission" date="2018-01" db="EMBL/GenBank/DDBJ databases">
        <title>Draft genome sequence of Nonomuraea sp. KC333.</title>
        <authorList>
            <person name="Sahin N."/>
            <person name="Saygin H."/>
            <person name="Ay H."/>
        </authorList>
    </citation>
    <scope>NUCLEOTIDE SEQUENCE [LARGE SCALE GENOMIC DNA]</scope>
    <source>
        <strain evidence="10 11">KC333</strain>
    </source>
</reference>
<feature type="region of interest" description="Disordered" evidence="8">
    <location>
        <begin position="1"/>
        <end position="36"/>
    </location>
</feature>
<comment type="subcellular location">
    <subcellularLocation>
        <location evidence="1 7">Cell membrane</location>
        <topology evidence="1 7">Multi-pass membrane protein</topology>
    </subcellularLocation>
</comment>
<dbReference type="Pfam" id="PF00528">
    <property type="entry name" value="BPD_transp_1"/>
    <property type="match status" value="1"/>
</dbReference>
<dbReference type="PANTHER" id="PTHR43227:SF11">
    <property type="entry name" value="BLL4140 PROTEIN"/>
    <property type="match status" value="1"/>
</dbReference>
<evidence type="ECO:0000256" key="3">
    <source>
        <dbReference type="ARBA" id="ARBA00022475"/>
    </source>
</evidence>